<evidence type="ECO:0000313" key="3">
    <source>
        <dbReference type="Proteomes" id="UP000078397"/>
    </source>
</evidence>
<dbReference type="InterPro" id="IPR029058">
    <property type="entry name" value="AB_hydrolase_fold"/>
</dbReference>
<dbReference type="PANTHER" id="PTHR34853:SF1">
    <property type="entry name" value="LIPASE 5"/>
    <property type="match status" value="1"/>
</dbReference>
<keyword evidence="3" id="KW-1185">Reference proteome</keyword>
<evidence type="ECO:0000256" key="1">
    <source>
        <dbReference type="SAM" id="SignalP"/>
    </source>
</evidence>
<dbReference type="PANTHER" id="PTHR34853">
    <property type="match status" value="1"/>
</dbReference>
<dbReference type="GO" id="GO:0004806">
    <property type="term" value="F:triacylglycerol lipase activity"/>
    <property type="evidence" value="ECO:0007669"/>
    <property type="project" value="InterPro"/>
</dbReference>
<dbReference type="GeneID" id="28851868"/>
<dbReference type="Pfam" id="PF03583">
    <property type="entry name" value="LIP"/>
    <property type="match status" value="1"/>
</dbReference>
<dbReference type="Proteomes" id="UP000078397">
    <property type="component" value="Unassembled WGS sequence"/>
</dbReference>
<dbReference type="SUPFAM" id="SSF53474">
    <property type="entry name" value="alpha/beta-Hydrolases"/>
    <property type="match status" value="1"/>
</dbReference>
<keyword evidence="1" id="KW-0732">Signal</keyword>
<organism evidence="2 3">
    <name type="scientific">Pochonia chlamydosporia 170</name>
    <dbReference type="NCBI Taxonomy" id="1380566"/>
    <lineage>
        <taxon>Eukaryota</taxon>
        <taxon>Fungi</taxon>
        <taxon>Dikarya</taxon>
        <taxon>Ascomycota</taxon>
        <taxon>Pezizomycotina</taxon>
        <taxon>Sordariomycetes</taxon>
        <taxon>Hypocreomycetidae</taxon>
        <taxon>Hypocreales</taxon>
        <taxon>Clavicipitaceae</taxon>
        <taxon>Pochonia</taxon>
    </lineage>
</organism>
<sequence length="467" mass="51358">MRATILSSVATVLSLAYNVALATSPAAAPTVKPNTSFNDIPQPILQNVYEALNFERSNHANGRVEEDPFYRVPAVASRAKPGTLLKVEMNTNTSKYTIPPNTALSRIMFASRNLNGSVVPVSAYVLWPYHPREIDDGYPVVAFAHGNSGSLGDCAPSHLRSLWYHFEVPFELALQGYVVVAPDYQGLGVNKDQHGRPIYHNFLANPAEANDLFYATEAAQKAFPKLSRKFVTMGHSQGGGAAWAAAHRQAENPVKGYLGTIPISAVTKFLEESPGVLHNSSSGTAILVAHGLRKVFPDFEPRSILTPKGIKRLDFLRQIQGCNAVVSQLFPDIGELVHDDWATNKYILEYQNLTQNGNRAIASPMLIMQGTADPAVPESVTTSVVDTMCRKKLGSSVNYVRFEGVGHTPTCYASRRIWLDWIAARFAGEPLTSGCHRDLIRSALPYKNYQFETNFVLKYATLKYELA</sequence>
<dbReference type="EMBL" id="LSBJ02000007">
    <property type="protein sequence ID" value="OAQ61485.1"/>
    <property type="molecule type" value="Genomic_DNA"/>
</dbReference>
<evidence type="ECO:0000313" key="2">
    <source>
        <dbReference type="EMBL" id="OAQ61485.1"/>
    </source>
</evidence>
<name>A0A179F7M8_METCM</name>
<dbReference type="STRING" id="1380566.A0A179F7M8"/>
<dbReference type="InterPro" id="IPR005152">
    <property type="entry name" value="Lipase_secreted"/>
</dbReference>
<reference evidence="2 3" key="1">
    <citation type="journal article" date="2016" name="PLoS Pathog.">
        <title>Biosynthesis of antibiotic leucinostatins in bio-control fungus Purpureocillium lilacinum and their inhibition on phytophthora revealed by genome mining.</title>
        <authorList>
            <person name="Wang G."/>
            <person name="Liu Z."/>
            <person name="Lin R."/>
            <person name="Li E."/>
            <person name="Mao Z."/>
            <person name="Ling J."/>
            <person name="Yang Y."/>
            <person name="Yin W.B."/>
            <person name="Xie B."/>
        </authorList>
    </citation>
    <scope>NUCLEOTIDE SEQUENCE [LARGE SCALE GENOMIC DNA]</scope>
    <source>
        <strain evidence="2">170</strain>
    </source>
</reference>
<gene>
    <name evidence="2" type="ORF">VFPPC_09314</name>
</gene>
<dbReference type="RefSeq" id="XP_018139189.1">
    <property type="nucleotide sequence ID" value="XM_018287874.1"/>
</dbReference>
<comment type="caution">
    <text evidence="2">The sequence shown here is derived from an EMBL/GenBank/DDBJ whole genome shotgun (WGS) entry which is preliminary data.</text>
</comment>
<dbReference type="OrthoDB" id="5382058at2759"/>
<proteinExistence type="predicted"/>
<dbReference type="GO" id="GO:0016042">
    <property type="term" value="P:lipid catabolic process"/>
    <property type="evidence" value="ECO:0007669"/>
    <property type="project" value="InterPro"/>
</dbReference>
<dbReference type="Gene3D" id="3.40.50.1820">
    <property type="entry name" value="alpha/beta hydrolase"/>
    <property type="match status" value="2"/>
</dbReference>
<dbReference type="AlphaFoldDB" id="A0A179F7M8"/>
<feature type="chain" id="PRO_5008101350" evidence="1">
    <location>
        <begin position="23"/>
        <end position="467"/>
    </location>
</feature>
<dbReference type="KEGG" id="pchm:VFPPC_09314"/>
<dbReference type="PIRSF" id="PIRSF029171">
    <property type="entry name" value="Esterase_LipA"/>
    <property type="match status" value="1"/>
</dbReference>
<protein>
    <submittedName>
        <fullName evidence="2">Secretory lipase</fullName>
    </submittedName>
</protein>
<feature type="signal peptide" evidence="1">
    <location>
        <begin position="1"/>
        <end position="22"/>
    </location>
</feature>
<accession>A0A179F7M8</accession>